<dbReference type="AlphaFoldDB" id="A0A0H5RC44"/>
<protein>
    <recommendedName>
        <fullName evidence="3">SHSP domain-containing protein</fullName>
    </recommendedName>
</protein>
<evidence type="ECO:0000256" key="1">
    <source>
        <dbReference type="SAM" id="MobiDB-lite"/>
    </source>
</evidence>
<organism evidence="2">
    <name type="scientific">Spongospora subterranea</name>
    <dbReference type="NCBI Taxonomy" id="70186"/>
    <lineage>
        <taxon>Eukaryota</taxon>
        <taxon>Sar</taxon>
        <taxon>Rhizaria</taxon>
        <taxon>Endomyxa</taxon>
        <taxon>Phytomyxea</taxon>
        <taxon>Plasmodiophorida</taxon>
        <taxon>Plasmodiophoridae</taxon>
        <taxon>Spongospora</taxon>
    </lineage>
</organism>
<reference evidence="2" key="1">
    <citation type="submission" date="2015-04" db="EMBL/GenBank/DDBJ databases">
        <title>The genome sequence of the plant pathogenic Rhizarian Plasmodiophora brassicae reveals insights in its biotrophic life cycle and the origin of chitin synthesis.</title>
        <authorList>
            <person name="Schwelm A."/>
            <person name="Fogelqvist J."/>
            <person name="Knaust A."/>
            <person name="Julke S."/>
            <person name="Lilja T."/>
            <person name="Dhandapani V."/>
            <person name="Bonilla-Rosso G."/>
            <person name="Karlsson M."/>
            <person name="Shevchenko A."/>
            <person name="Choi S.R."/>
            <person name="Kim H.G."/>
            <person name="Park J.Y."/>
            <person name="Lim Y.P."/>
            <person name="Ludwig-Muller J."/>
            <person name="Dixelius C."/>
        </authorList>
    </citation>
    <scope>NUCLEOTIDE SEQUENCE</scope>
    <source>
        <tissue evidence="2">Potato root galls</tissue>
    </source>
</reference>
<accession>A0A0H5RC44</accession>
<dbReference type="EMBL" id="HACM01010879">
    <property type="protein sequence ID" value="CRZ11321.1"/>
    <property type="molecule type" value="Transcribed_RNA"/>
</dbReference>
<feature type="compositionally biased region" description="Basic residues" evidence="1">
    <location>
        <begin position="211"/>
        <end position="221"/>
    </location>
</feature>
<name>A0A0H5RC44_9EUKA</name>
<feature type="region of interest" description="Disordered" evidence="1">
    <location>
        <begin position="180"/>
        <end position="221"/>
    </location>
</feature>
<proteinExistence type="predicted"/>
<evidence type="ECO:0008006" key="3">
    <source>
        <dbReference type="Google" id="ProtNLM"/>
    </source>
</evidence>
<feature type="compositionally biased region" description="Basic and acidic residues" evidence="1">
    <location>
        <begin position="180"/>
        <end position="210"/>
    </location>
</feature>
<sequence length="221" mass="25363">WDSLPIPTTAMTATIATPPHSMRIERIDKRRTMVVRVTLHRIPPQHISYSVKADRFQLDTLGHSKKFRLDTEYPKGVNVVEGEYDATLEYGVLTIRLPIMGEGVRPVVVRELKPKLAVEPVKPLKPKKQSKKVFADLDSSLAILDRVASQHESEIEEKLRKDAEKQKALEIKELARKAKQDKHDKLKELVKSEMKTKVAKRKSDEVATRVHDKKKHRKTVK</sequence>
<feature type="non-terminal residue" evidence="2">
    <location>
        <position position="1"/>
    </location>
</feature>
<evidence type="ECO:0000313" key="2">
    <source>
        <dbReference type="EMBL" id="CRZ11321.1"/>
    </source>
</evidence>